<name>A0A653AYW3_ECTOL</name>
<evidence type="ECO:0000313" key="1">
    <source>
        <dbReference type="EMBL" id="VDN61573.1"/>
    </source>
</evidence>
<proteinExistence type="predicted"/>
<protein>
    <submittedName>
        <fullName evidence="1">Uncharacterized protein</fullName>
    </submittedName>
</protein>
<sequence>MSVSHNLLSMLQAGASRAALARAQALVAAAYYFFGYWFSHRRA</sequence>
<dbReference type="AlphaFoldDB" id="A0A653AYW3"/>
<reference evidence="1" key="1">
    <citation type="submission" date="2018-11" db="EMBL/GenBank/DDBJ databases">
        <authorList>
            <consortium name="Genoscope - CEA"/>
            <person name="William W."/>
        </authorList>
    </citation>
    <scope>NUCLEOTIDE SEQUENCE [LARGE SCALE GENOMIC DNA]</scope>
    <source>
        <strain evidence="1">T9AD</strain>
    </source>
</reference>
<gene>
    <name evidence="1" type="ORF">POT9AD_0582</name>
</gene>
<organism evidence="1">
    <name type="scientific">Ectopseudomonas oleovorans</name>
    <name type="common">Pseudomonas oleovorans</name>
    <dbReference type="NCBI Taxonomy" id="301"/>
    <lineage>
        <taxon>Bacteria</taxon>
        <taxon>Pseudomonadati</taxon>
        <taxon>Pseudomonadota</taxon>
        <taxon>Gammaproteobacteria</taxon>
        <taxon>Pseudomonadales</taxon>
        <taxon>Pseudomonadaceae</taxon>
        <taxon>Ectopseudomonas</taxon>
    </lineage>
</organism>
<dbReference type="EMBL" id="LR130779">
    <property type="protein sequence ID" value="VDN61573.1"/>
    <property type="molecule type" value="Genomic_DNA"/>
</dbReference>
<accession>A0A653AYW3</accession>